<evidence type="ECO:0000313" key="5">
    <source>
        <dbReference type="EMBL" id="TFK55264.1"/>
    </source>
</evidence>
<dbReference type="EMBL" id="ML213505">
    <property type="protein sequence ID" value="TFK55264.1"/>
    <property type="molecule type" value="Genomic_DNA"/>
</dbReference>
<dbReference type="Proteomes" id="UP000305948">
    <property type="component" value="Unassembled WGS sequence"/>
</dbReference>
<evidence type="ECO:0000259" key="3">
    <source>
        <dbReference type="Pfam" id="PF01709"/>
    </source>
</evidence>
<evidence type="ECO:0000256" key="1">
    <source>
        <dbReference type="ARBA" id="ARBA00004173"/>
    </source>
</evidence>
<dbReference type="FunFam" id="1.10.10.200:FF:000002">
    <property type="entry name" value="Probable transcriptional regulatory protein CLM62_37755"/>
    <property type="match status" value="1"/>
</dbReference>
<dbReference type="InterPro" id="IPR048300">
    <property type="entry name" value="TACO1_YebC-like_2nd/3rd_dom"/>
</dbReference>
<proteinExistence type="inferred from homology"/>
<dbReference type="Pfam" id="PF01709">
    <property type="entry name" value="Transcrip_reg"/>
    <property type="match status" value="1"/>
</dbReference>
<dbReference type="OrthoDB" id="2017544at2759"/>
<dbReference type="InterPro" id="IPR049083">
    <property type="entry name" value="TACO1_YebC_N"/>
</dbReference>
<keyword evidence="6" id="KW-1185">Reference proteome</keyword>
<dbReference type="PANTHER" id="PTHR12532">
    <property type="entry name" value="TRANSLATIONAL ACTIVATOR OF CYTOCHROME C OXIDASE 1"/>
    <property type="match status" value="1"/>
</dbReference>
<comment type="similarity">
    <text evidence="2">Belongs to the TACO1 family.</text>
</comment>
<sequence>MSLPIAARLRHVRLLWQFPCAFSGDLLLFGLARRPLSLHRSYFTACHTPSPALPLVASTSTTLTVQMSIFASSMRLALLRRTFCSTPVQLSGHNKWSKIEKKKGIMDRKKSAIYNQTNRDITVAIKTGGSPDPEKNSALAAVLKAAKANGVPKENIQKALDRASGEKGKGSQDLMYEAMAHGTVGVIIESLTDNRDRTHHALRDILKGHNARFAPVAFMFQRKGRVRVALEHGTDPEPLIETALEAGAEDFETLDEPEEDSAEVTFICPPSELSNVAAAVTAPGKCKELLERELIYVPSEPSEEPDESLRESIANLVEDLEDNESTMRVWTSLD</sequence>
<dbReference type="InterPro" id="IPR002876">
    <property type="entry name" value="Transcrip_reg_TACO1-like"/>
</dbReference>
<dbReference type="InterPro" id="IPR029072">
    <property type="entry name" value="YebC-like"/>
</dbReference>
<protein>
    <submittedName>
        <fullName evidence="5">DUF28-domain-containing protein</fullName>
    </submittedName>
</protein>
<name>A0A5C3NC60_9AGAM</name>
<evidence type="ECO:0000256" key="2">
    <source>
        <dbReference type="ARBA" id="ARBA00008724"/>
    </source>
</evidence>
<dbReference type="HAMAP" id="MF_00693">
    <property type="entry name" value="Transcrip_reg_TACO1"/>
    <property type="match status" value="1"/>
</dbReference>
<gene>
    <name evidence="5" type="ORF">OE88DRAFT_1020788</name>
</gene>
<dbReference type="GO" id="GO:0005739">
    <property type="term" value="C:mitochondrion"/>
    <property type="evidence" value="ECO:0007669"/>
    <property type="project" value="UniProtKB-SubCell"/>
</dbReference>
<dbReference type="PANTHER" id="PTHR12532:SF0">
    <property type="entry name" value="TRANSLATIONAL ACTIVATOR OF CYTOCHROME C OXIDASE 1"/>
    <property type="match status" value="1"/>
</dbReference>
<dbReference type="Gene3D" id="1.10.10.200">
    <property type="match status" value="1"/>
</dbReference>
<feature type="domain" description="TACO1/YebC-like second and third" evidence="3">
    <location>
        <begin position="173"/>
        <end position="332"/>
    </location>
</feature>
<accession>A0A5C3NC60</accession>
<dbReference type="InterPro" id="IPR026564">
    <property type="entry name" value="Transcrip_reg_TACO1-like_dom3"/>
</dbReference>
<dbReference type="SUPFAM" id="SSF75625">
    <property type="entry name" value="YebC-like"/>
    <property type="match status" value="1"/>
</dbReference>
<dbReference type="InterPro" id="IPR017856">
    <property type="entry name" value="Integrase-like_N"/>
</dbReference>
<dbReference type="STRING" id="5364.A0A5C3NC60"/>
<reference evidence="5 6" key="1">
    <citation type="journal article" date="2019" name="Nat. Ecol. Evol.">
        <title>Megaphylogeny resolves global patterns of mushroom evolution.</title>
        <authorList>
            <person name="Varga T."/>
            <person name="Krizsan K."/>
            <person name="Foldi C."/>
            <person name="Dima B."/>
            <person name="Sanchez-Garcia M."/>
            <person name="Sanchez-Ramirez S."/>
            <person name="Szollosi G.J."/>
            <person name="Szarkandi J.G."/>
            <person name="Papp V."/>
            <person name="Albert L."/>
            <person name="Andreopoulos W."/>
            <person name="Angelini C."/>
            <person name="Antonin V."/>
            <person name="Barry K.W."/>
            <person name="Bougher N.L."/>
            <person name="Buchanan P."/>
            <person name="Buyck B."/>
            <person name="Bense V."/>
            <person name="Catcheside P."/>
            <person name="Chovatia M."/>
            <person name="Cooper J."/>
            <person name="Damon W."/>
            <person name="Desjardin D."/>
            <person name="Finy P."/>
            <person name="Geml J."/>
            <person name="Haridas S."/>
            <person name="Hughes K."/>
            <person name="Justo A."/>
            <person name="Karasinski D."/>
            <person name="Kautmanova I."/>
            <person name="Kiss B."/>
            <person name="Kocsube S."/>
            <person name="Kotiranta H."/>
            <person name="LaButti K.M."/>
            <person name="Lechner B.E."/>
            <person name="Liimatainen K."/>
            <person name="Lipzen A."/>
            <person name="Lukacs Z."/>
            <person name="Mihaltcheva S."/>
            <person name="Morgado L.N."/>
            <person name="Niskanen T."/>
            <person name="Noordeloos M.E."/>
            <person name="Ohm R.A."/>
            <person name="Ortiz-Santana B."/>
            <person name="Ovrebo C."/>
            <person name="Racz N."/>
            <person name="Riley R."/>
            <person name="Savchenko A."/>
            <person name="Shiryaev A."/>
            <person name="Soop K."/>
            <person name="Spirin V."/>
            <person name="Szebenyi C."/>
            <person name="Tomsovsky M."/>
            <person name="Tulloss R.E."/>
            <person name="Uehling J."/>
            <person name="Grigoriev I.V."/>
            <person name="Vagvolgyi C."/>
            <person name="Papp T."/>
            <person name="Martin F.M."/>
            <person name="Miettinen O."/>
            <person name="Hibbett D.S."/>
            <person name="Nagy L.G."/>
        </authorList>
    </citation>
    <scope>NUCLEOTIDE SEQUENCE [LARGE SCALE GENOMIC DNA]</scope>
    <source>
        <strain evidence="5 6">OMC1185</strain>
    </source>
</reference>
<comment type="subcellular location">
    <subcellularLocation>
        <location evidence="1">Mitochondrion</location>
    </subcellularLocation>
</comment>
<evidence type="ECO:0000313" key="6">
    <source>
        <dbReference type="Proteomes" id="UP000305948"/>
    </source>
</evidence>
<organism evidence="5 6">
    <name type="scientific">Heliocybe sulcata</name>
    <dbReference type="NCBI Taxonomy" id="5364"/>
    <lineage>
        <taxon>Eukaryota</taxon>
        <taxon>Fungi</taxon>
        <taxon>Dikarya</taxon>
        <taxon>Basidiomycota</taxon>
        <taxon>Agaricomycotina</taxon>
        <taxon>Agaricomycetes</taxon>
        <taxon>Gloeophyllales</taxon>
        <taxon>Gloeophyllaceae</taxon>
        <taxon>Heliocybe</taxon>
    </lineage>
</organism>
<dbReference type="Pfam" id="PF20772">
    <property type="entry name" value="TACO1_YebC_N"/>
    <property type="match status" value="1"/>
</dbReference>
<dbReference type="Gene3D" id="3.30.70.980">
    <property type="match status" value="2"/>
</dbReference>
<dbReference type="AlphaFoldDB" id="A0A5C3NC60"/>
<feature type="domain" description="TACO1/YebC-like N-terminal" evidence="4">
    <location>
        <begin position="94"/>
        <end position="166"/>
    </location>
</feature>
<evidence type="ECO:0000259" key="4">
    <source>
        <dbReference type="Pfam" id="PF20772"/>
    </source>
</evidence>